<feature type="coiled-coil region" evidence="1">
    <location>
        <begin position="80"/>
        <end position="148"/>
    </location>
</feature>
<dbReference type="GeneID" id="30965016"/>
<organism evidence="3 4">
    <name type="scientific">Ascoidea rubescens DSM 1968</name>
    <dbReference type="NCBI Taxonomy" id="1344418"/>
    <lineage>
        <taxon>Eukaryota</taxon>
        <taxon>Fungi</taxon>
        <taxon>Dikarya</taxon>
        <taxon>Ascomycota</taxon>
        <taxon>Saccharomycotina</taxon>
        <taxon>Saccharomycetes</taxon>
        <taxon>Ascoideaceae</taxon>
        <taxon>Ascoidea</taxon>
    </lineage>
</organism>
<dbReference type="AlphaFoldDB" id="A0A1D2VNT7"/>
<name>A0A1D2VNT7_9ASCO</name>
<accession>A0A1D2VNT7</accession>
<evidence type="ECO:0000256" key="2">
    <source>
        <dbReference type="SAM" id="MobiDB-lite"/>
    </source>
</evidence>
<dbReference type="InParanoid" id="A0A1D2VNT7"/>
<keyword evidence="1" id="KW-0175">Coiled coil</keyword>
<gene>
    <name evidence="3" type="ORF">ASCRUDRAFT_67392</name>
</gene>
<keyword evidence="4" id="KW-1185">Reference proteome</keyword>
<proteinExistence type="predicted"/>
<evidence type="ECO:0000313" key="4">
    <source>
        <dbReference type="Proteomes" id="UP000095038"/>
    </source>
</evidence>
<feature type="region of interest" description="Disordered" evidence="2">
    <location>
        <begin position="329"/>
        <end position="359"/>
    </location>
</feature>
<sequence>MEGYVISSLFLVLVFFLRLLHRFFQFSRNNEELRQTVKQKYQARLDELTDSYSSLVSINERTDLLIAQKGEEILKLTEQFKLKKSLLNRLQKQFDEIEKEILELSQNFKSIINDENFSVKLKEQFKLKKKLEGKIEKLSYENEKFNFENSNLNQKIQDNLNDFDKLYETNNKKLILSNLSNNINDDLINIDQLNKNCISQNHFFFDLVLNFRKIYNQALVEPDVLISYNLDFVYKFNKITDLIIKMKYHFSTEFLKIKNKITDIIFSYHKHLNHEFESKSNAKIIAKQKELETLINNYNFLLSERNEQIAILENKIKIKKKELSKKKPLEIKNQIHRKKDKDKDKDKLVENQKHKVPSEDHVKLESFSNEILAVSKIKNDFSSKRIKVAGGFLEFGKPQNPKTIKLLNKLAS</sequence>
<dbReference type="RefSeq" id="XP_020049577.1">
    <property type="nucleotide sequence ID" value="XM_020191380.1"/>
</dbReference>
<dbReference type="EMBL" id="KV454475">
    <property type="protein sequence ID" value="ODV63270.1"/>
    <property type="molecule type" value="Genomic_DNA"/>
</dbReference>
<feature type="compositionally biased region" description="Basic and acidic residues" evidence="2">
    <location>
        <begin position="341"/>
        <end position="359"/>
    </location>
</feature>
<dbReference type="Proteomes" id="UP000095038">
    <property type="component" value="Unassembled WGS sequence"/>
</dbReference>
<evidence type="ECO:0000256" key="1">
    <source>
        <dbReference type="SAM" id="Coils"/>
    </source>
</evidence>
<protein>
    <submittedName>
        <fullName evidence="3">Uncharacterized protein</fullName>
    </submittedName>
</protein>
<reference evidence="4" key="1">
    <citation type="submission" date="2016-05" db="EMBL/GenBank/DDBJ databases">
        <title>Comparative genomics of biotechnologically important yeasts.</title>
        <authorList>
            <consortium name="DOE Joint Genome Institute"/>
            <person name="Riley R."/>
            <person name="Haridas S."/>
            <person name="Wolfe K.H."/>
            <person name="Lopes M.R."/>
            <person name="Hittinger C.T."/>
            <person name="Goker M."/>
            <person name="Salamov A."/>
            <person name="Wisecaver J."/>
            <person name="Long T.M."/>
            <person name="Aerts A.L."/>
            <person name="Barry K."/>
            <person name="Choi C."/>
            <person name="Clum A."/>
            <person name="Coughlan A.Y."/>
            <person name="Deshpande S."/>
            <person name="Douglass A.P."/>
            <person name="Hanson S.J."/>
            <person name="Klenk H.-P."/>
            <person name="Labutti K."/>
            <person name="Lapidus A."/>
            <person name="Lindquist E."/>
            <person name="Lipzen A."/>
            <person name="Meier-Kolthoff J.P."/>
            <person name="Ohm R.A."/>
            <person name="Otillar R.P."/>
            <person name="Pangilinan J."/>
            <person name="Peng Y."/>
            <person name="Rokas A."/>
            <person name="Rosa C.A."/>
            <person name="Scheuner C."/>
            <person name="Sibirny A.A."/>
            <person name="Slot J.C."/>
            <person name="Stielow J.B."/>
            <person name="Sun H."/>
            <person name="Kurtzman C.P."/>
            <person name="Blackwell M."/>
            <person name="Grigoriev I.V."/>
            <person name="Jeffries T.W."/>
        </authorList>
    </citation>
    <scope>NUCLEOTIDE SEQUENCE [LARGE SCALE GENOMIC DNA]</scope>
    <source>
        <strain evidence="4">DSM 1968</strain>
    </source>
</reference>
<evidence type="ECO:0000313" key="3">
    <source>
        <dbReference type="EMBL" id="ODV63270.1"/>
    </source>
</evidence>